<keyword evidence="4" id="KW-1185">Reference proteome</keyword>
<dbReference type="AlphaFoldDB" id="A0A1M5LQB6"/>
<keyword evidence="2" id="KW-0732">Signal</keyword>
<dbReference type="OrthoDB" id="10000817at2"/>
<evidence type="ECO:0000256" key="2">
    <source>
        <dbReference type="SAM" id="SignalP"/>
    </source>
</evidence>
<dbReference type="RefSeq" id="WP_072898909.1">
    <property type="nucleotide sequence ID" value="NZ_FQXB01000001.1"/>
</dbReference>
<dbReference type="EMBL" id="FQXB01000001">
    <property type="protein sequence ID" value="SHG67294.1"/>
    <property type="molecule type" value="Genomic_DNA"/>
</dbReference>
<feature type="signal peptide" evidence="2">
    <location>
        <begin position="1"/>
        <end position="21"/>
    </location>
</feature>
<proteinExistence type="predicted"/>
<keyword evidence="1" id="KW-0472">Membrane</keyword>
<gene>
    <name evidence="3" type="ORF">SAMN05444003_0423</name>
</gene>
<evidence type="ECO:0000313" key="3">
    <source>
        <dbReference type="EMBL" id="SHG67294.1"/>
    </source>
</evidence>
<evidence type="ECO:0000313" key="4">
    <source>
        <dbReference type="Proteomes" id="UP000184074"/>
    </source>
</evidence>
<accession>A0A1M5LQB6</accession>
<keyword evidence="1" id="KW-1133">Transmembrane helix</keyword>
<keyword evidence="1" id="KW-0812">Transmembrane</keyword>
<protein>
    <submittedName>
        <fullName evidence="3">VPLPA-CTERM protein sorting domain-containing protein</fullName>
    </submittedName>
</protein>
<sequence length="230" mass="23803">MVKKFLPVLAASVVIGGSANAAILDFTDLQTLNDLSSNAWEGSILGVGYKVSGSGTIKFNESNVGSSCDDTVLACERDGLGIGDDEIRAGGMTISEGQWITVEFDHAVKITDLYFLDLFRGKNQFAGQFEQAAVSLDDATPLTFDAALTAYGGYLATDDGLFITAKMLKFGAFTGDNLKDRGGNNDYALAGIGIAAGTDTTGLTPVPVPAAGLMLLAGLGGLGALRRSKS</sequence>
<dbReference type="NCBIfam" id="TIGR03370">
    <property type="entry name" value="VPLPA-CTERM"/>
    <property type="match status" value="1"/>
</dbReference>
<feature type="transmembrane region" description="Helical" evidence="1">
    <location>
        <begin position="206"/>
        <end position="225"/>
    </location>
</feature>
<name>A0A1M5LQB6_9RHOB</name>
<reference evidence="3 4" key="1">
    <citation type="submission" date="2016-11" db="EMBL/GenBank/DDBJ databases">
        <authorList>
            <person name="Jaros S."/>
            <person name="Januszkiewicz K."/>
            <person name="Wedrychowicz H."/>
        </authorList>
    </citation>
    <scope>NUCLEOTIDE SEQUENCE [LARGE SCALE GENOMIC DNA]</scope>
    <source>
        <strain evidence="3 4">DSM 28715</strain>
    </source>
</reference>
<dbReference type="InterPro" id="IPR022472">
    <property type="entry name" value="VPLPA-CTERM"/>
</dbReference>
<dbReference type="Proteomes" id="UP000184074">
    <property type="component" value="Unassembled WGS sequence"/>
</dbReference>
<organism evidence="3 4">
    <name type="scientific">Cognatiyoonia sediminum</name>
    <dbReference type="NCBI Taxonomy" id="1508389"/>
    <lineage>
        <taxon>Bacteria</taxon>
        <taxon>Pseudomonadati</taxon>
        <taxon>Pseudomonadota</taxon>
        <taxon>Alphaproteobacteria</taxon>
        <taxon>Rhodobacterales</taxon>
        <taxon>Paracoccaceae</taxon>
        <taxon>Cognatiyoonia</taxon>
    </lineage>
</organism>
<feature type="chain" id="PRO_5012951558" evidence="2">
    <location>
        <begin position="22"/>
        <end position="230"/>
    </location>
</feature>
<evidence type="ECO:0000256" key="1">
    <source>
        <dbReference type="SAM" id="Phobius"/>
    </source>
</evidence>